<evidence type="ECO:0000256" key="2">
    <source>
        <dbReference type="SAM" id="Phobius"/>
    </source>
</evidence>
<accession>A0A0F7ZZI9</accession>
<feature type="transmembrane region" description="Helical" evidence="2">
    <location>
        <begin position="360"/>
        <end position="379"/>
    </location>
</feature>
<dbReference type="InterPro" id="IPR040202">
    <property type="entry name" value="Brl1/Brr6"/>
</dbReference>
<keyword evidence="2" id="KW-0812">Transmembrane</keyword>
<dbReference type="EMBL" id="KQ030527">
    <property type="protein sequence ID" value="KJZ74302.1"/>
    <property type="molecule type" value="Genomic_DNA"/>
</dbReference>
<dbReference type="PANTHER" id="PTHR28136:SF1">
    <property type="entry name" value="NUCLEUS EXPORT PROTEIN BRL1"/>
    <property type="match status" value="1"/>
</dbReference>
<reference evidence="4 5" key="1">
    <citation type="journal article" date="2014" name="Genome Biol. Evol.">
        <title>Comparative genomics and transcriptomics analyses reveal divergent lifestyle features of nematode endoparasitic fungus Hirsutella minnesotensis.</title>
        <authorList>
            <person name="Lai Y."/>
            <person name="Liu K."/>
            <person name="Zhang X."/>
            <person name="Zhang X."/>
            <person name="Li K."/>
            <person name="Wang N."/>
            <person name="Shu C."/>
            <person name="Wu Y."/>
            <person name="Wang C."/>
            <person name="Bushley K.E."/>
            <person name="Xiang M."/>
            <person name="Liu X."/>
        </authorList>
    </citation>
    <scope>NUCLEOTIDE SEQUENCE [LARGE SCALE GENOMIC DNA]</scope>
    <source>
        <strain evidence="4 5">3608</strain>
    </source>
</reference>
<keyword evidence="2" id="KW-1133">Transmembrane helix</keyword>
<feature type="compositionally biased region" description="Basic and acidic residues" evidence="1">
    <location>
        <begin position="162"/>
        <end position="172"/>
    </location>
</feature>
<dbReference type="InterPro" id="IPR018767">
    <property type="entry name" value="Brl1/Brr6_dom"/>
</dbReference>
<feature type="compositionally biased region" description="Pro residues" evidence="1">
    <location>
        <begin position="388"/>
        <end position="400"/>
    </location>
</feature>
<proteinExistence type="predicted"/>
<keyword evidence="2" id="KW-0472">Membrane</keyword>
<dbReference type="SMART" id="SM01042">
    <property type="entry name" value="Brr6_like_C_C"/>
    <property type="match status" value="1"/>
</dbReference>
<dbReference type="AlphaFoldDB" id="A0A0F7ZZI9"/>
<dbReference type="GO" id="GO:0031965">
    <property type="term" value="C:nuclear membrane"/>
    <property type="evidence" value="ECO:0007669"/>
    <property type="project" value="InterPro"/>
</dbReference>
<evidence type="ECO:0000313" key="5">
    <source>
        <dbReference type="Proteomes" id="UP000054481"/>
    </source>
</evidence>
<organism evidence="4 5">
    <name type="scientific">Hirsutella minnesotensis 3608</name>
    <dbReference type="NCBI Taxonomy" id="1043627"/>
    <lineage>
        <taxon>Eukaryota</taxon>
        <taxon>Fungi</taxon>
        <taxon>Dikarya</taxon>
        <taxon>Ascomycota</taxon>
        <taxon>Pezizomycotina</taxon>
        <taxon>Sordariomycetes</taxon>
        <taxon>Hypocreomycetidae</taxon>
        <taxon>Hypocreales</taxon>
        <taxon>Ophiocordycipitaceae</taxon>
        <taxon>Hirsutella</taxon>
    </lineage>
</organism>
<name>A0A0F7ZZI9_9HYPO</name>
<evidence type="ECO:0000256" key="1">
    <source>
        <dbReference type="SAM" id="MobiDB-lite"/>
    </source>
</evidence>
<sequence length="477" mass="52734">MDSRSFEGPMDWEYQDRGPFDPTSPFAHAASKASRSTFGSPLKSPVRRDNPFANLATPSKSQPLPPQSARFTPQVPARNIAPPFRNPAFTTPRRPVDETILSEASGPEDSPAVTEVSDYPNDTPDADHRTDVGLGSALVPLKIDKSSRYGKSGLLSKKHASGKGEIRAHRELSLGMRKRKRHNYDRDVGSVVRHRYAHDSEAWDSDSGTDNDASRSSSRSGKSGKQSTSKGAFETFFQTLNKYPNTPDHMQRWIQFGANLFLVSVVAYIGWSIVSTVRNDIYKANINARELRVVEIAGCKHEYNQHDCQKNSHLSALRVHCKEWYDCMRQDPDSVMSVKVMAKQVAEIINEFSDTMHLKAWGIVLGFIIVCTTLNASALSRQAGPKTVVPPPPARVNDPIPDPVRSPAIAPGYMLVPLQTPKMQRRAMLDEGTDTDTSPLNLMPSMPIFTPSGRRSPSKGERQLSPIKFGRGANKGL</sequence>
<evidence type="ECO:0000259" key="3">
    <source>
        <dbReference type="SMART" id="SM01042"/>
    </source>
</evidence>
<dbReference type="GO" id="GO:0006998">
    <property type="term" value="P:nuclear envelope organization"/>
    <property type="evidence" value="ECO:0007669"/>
    <property type="project" value="InterPro"/>
</dbReference>
<feature type="compositionally biased region" description="Low complexity" evidence="1">
    <location>
        <begin position="214"/>
        <end position="229"/>
    </location>
</feature>
<feature type="region of interest" description="Disordered" evidence="1">
    <location>
        <begin position="201"/>
        <end position="229"/>
    </location>
</feature>
<dbReference type="PANTHER" id="PTHR28136">
    <property type="entry name" value="NUCLEUS EXPORT PROTEIN BRR6"/>
    <property type="match status" value="1"/>
</dbReference>
<dbReference type="OrthoDB" id="5961at2759"/>
<evidence type="ECO:0000313" key="4">
    <source>
        <dbReference type="EMBL" id="KJZ74302.1"/>
    </source>
</evidence>
<feature type="domain" description="Brl1/Brr6" evidence="3">
    <location>
        <begin position="250"/>
        <end position="381"/>
    </location>
</feature>
<feature type="region of interest" description="Disordered" evidence="1">
    <location>
        <begin position="381"/>
        <end position="400"/>
    </location>
</feature>
<feature type="region of interest" description="Disordered" evidence="1">
    <location>
        <begin position="1"/>
        <end position="187"/>
    </location>
</feature>
<protein>
    <recommendedName>
        <fullName evidence="3">Brl1/Brr6 domain-containing protein</fullName>
    </recommendedName>
</protein>
<feature type="region of interest" description="Disordered" evidence="1">
    <location>
        <begin position="448"/>
        <end position="477"/>
    </location>
</feature>
<keyword evidence="5" id="KW-1185">Reference proteome</keyword>
<dbReference type="Pfam" id="PF10104">
    <property type="entry name" value="Brr6_like_C_C"/>
    <property type="match status" value="1"/>
</dbReference>
<gene>
    <name evidence="4" type="ORF">HIM_06308</name>
</gene>
<feature type="transmembrane region" description="Helical" evidence="2">
    <location>
        <begin position="253"/>
        <end position="274"/>
    </location>
</feature>
<dbReference type="Proteomes" id="UP000054481">
    <property type="component" value="Unassembled WGS sequence"/>
</dbReference>
<dbReference type="GO" id="GO:0055088">
    <property type="term" value="P:lipid homeostasis"/>
    <property type="evidence" value="ECO:0007669"/>
    <property type="project" value="InterPro"/>
</dbReference>